<feature type="compositionally biased region" description="Basic and acidic residues" evidence="1">
    <location>
        <begin position="55"/>
        <end position="75"/>
    </location>
</feature>
<dbReference type="Proteomes" id="UP000324222">
    <property type="component" value="Unassembled WGS sequence"/>
</dbReference>
<feature type="region of interest" description="Disordered" evidence="1">
    <location>
        <begin position="23"/>
        <end position="78"/>
    </location>
</feature>
<feature type="compositionally biased region" description="Low complexity" evidence="1">
    <location>
        <begin position="35"/>
        <end position="47"/>
    </location>
</feature>
<reference evidence="2 3" key="1">
    <citation type="submission" date="2019-05" db="EMBL/GenBank/DDBJ databases">
        <title>Another draft genome of Portunus trituberculatus and its Hox gene families provides insights of decapod evolution.</title>
        <authorList>
            <person name="Jeong J.-H."/>
            <person name="Song I."/>
            <person name="Kim S."/>
            <person name="Choi T."/>
            <person name="Kim D."/>
            <person name="Ryu S."/>
            <person name="Kim W."/>
        </authorList>
    </citation>
    <scope>NUCLEOTIDE SEQUENCE [LARGE SCALE GENOMIC DNA]</scope>
    <source>
        <tissue evidence="2">Muscle</tissue>
    </source>
</reference>
<evidence type="ECO:0000313" key="2">
    <source>
        <dbReference type="EMBL" id="MPC24117.1"/>
    </source>
</evidence>
<organism evidence="2 3">
    <name type="scientific">Portunus trituberculatus</name>
    <name type="common">Swimming crab</name>
    <name type="synonym">Neptunus trituberculatus</name>
    <dbReference type="NCBI Taxonomy" id="210409"/>
    <lineage>
        <taxon>Eukaryota</taxon>
        <taxon>Metazoa</taxon>
        <taxon>Ecdysozoa</taxon>
        <taxon>Arthropoda</taxon>
        <taxon>Crustacea</taxon>
        <taxon>Multicrustacea</taxon>
        <taxon>Malacostraca</taxon>
        <taxon>Eumalacostraca</taxon>
        <taxon>Eucarida</taxon>
        <taxon>Decapoda</taxon>
        <taxon>Pleocyemata</taxon>
        <taxon>Brachyura</taxon>
        <taxon>Eubrachyura</taxon>
        <taxon>Portunoidea</taxon>
        <taxon>Portunidae</taxon>
        <taxon>Portuninae</taxon>
        <taxon>Portunus</taxon>
    </lineage>
</organism>
<dbReference type="AlphaFoldDB" id="A0A5B7DSH9"/>
<sequence>MVVIRRSREERWTALADRTLMEGSRAAMDSGNVGSTGTTTTITTSSTPKPQPRAEGVKGEKRETSPRGHYEEQRAGMRRSSLRLYVHCGTLQENSREHELQ</sequence>
<gene>
    <name evidence="2" type="ORF">E2C01_017189</name>
</gene>
<evidence type="ECO:0000313" key="3">
    <source>
        <dbReference type="Proteomes" id="UP000324222"/>
    </source>
</evidence>
<dbReference type="EMBL" id="VSRR010001290">
    <property type="protein sequence ID" value="MPC24117.1"/>
    <property type="molecule type" value="Genomic_DNA"/>
</dbReference>
<protein>
    <submittedName>
        <fullName evidence="2">Uncharacterized protein</fullName>
    </submittedName>
</protein>
<evidence type="ECO:0000256" key="1">
    <source>
        <dbReference type="SAM" id="MobiDB-lite"/>
    </source>
</evidence>
<proteinExistence type="predicted"/>
<comment type="caution">
    <text evidence="2">The sequence shown here is derived from an EMBL/GenBank/DDBJ whole genome shotgun (WGS) entry which is preliminary data.</text>
</comment>
<accession>A0A5B7DSH9</accession>
<name>A0A5B7DSH9_PORTR</name>
<keyword evidence="3" id="KW-1185">Reference proteome</keyword>